<protein>
    <submittedName>
        <fullName evidence="3">Glycosyltransferase family 4 protein</fullName>
        <ecNumber evidence="3">2.4.-.-</ecNumber>
    </submittedName>
</protein>
<dbReference type="EMBL" id="CP132938">
    <property type="protein sequence ID" value="XCB24066.1"/>
    <property type="molecule type" value="Genomic_DNA"/>
</dbReference>
<keyword evidence="3" id="KW-0808">Transferase</keyword>
<evidence type="ECO:0000259" key="2">
    <source>
        <dbReference type="Pfam" id="PF13439"/>
    </source>
</evidence>
<dbReference type="InterPro" id="IPR001296">
    <property type="entry name" value="Glyco_trans_1"/>
</dbReference>
<dbReference type="Gene3D" id="3.40.50.2000">
    <property type="entry name" value="Glycogen Phosphorylase B"/>
    <property type="match status" value="2"/>
</dbReference>
<evidence type="ECO:0000259" key="1">
    <source>
        <dbReference type="Pfam" id="PF00534"/>
    </source>
</evidence>
<organism evidence="3">
    <name type="scientific">Tunturiibacter gelidiferens</name>
    <dbReference type="NCBI Taxonomy" id="3069689"/>
    <lineage>
        <taxon>Bacteria</taxon>
        <taxon>Pseudomonadati</taxon>
        <taxon>Acidobacteriota</taxon>
        <taxon>Terriglobia</taxon>
        <taxon>Terriglobales</taxon>
        <taxon>Acidobacteriaceae</taxon>
        <taxon>Tunturiibacter</taxon>
    </lineage>
</organism>
<proteinExistence type="predicted"/>
<dbReference type="AlphaFoldDB" id="A0AAU7Z5P8"/>
<reference evidence="3" key="1">
    <citation type="submission" date="2023-08" db="EMBL/GenBank/DDBJ databases">
        <authorList>
            <person name="Messyasz A."/>
            <person name="Mannisto M.K."/>
            <person name="Kerkhof L.J."/>
            <person name="Haggblom M."/>
        </authorList>
    </citation>
    <scope>NUCLEOTIDE SEQUENCE</scope>
    <source>
        <strain evidence="3">M8UP39</strain>
    </source>
</reference>
<feature type="domain" description="Glycosyltransferase subfamily 4-like N-terminal" evidence="2">
    <location>
        <begin position="37"/>
        <end position="194"/>
    </location>
</feature>
<dbReference type="Pfam" id="PF00534">
    <property type="entry name" value="Glycos_transf_1"/>
    <property type="match status" value="1"/>
</dbReference>
<dbReference type="PANTHER" id="PTHR12526:SF630">
    <property type="entry name" value="GLYCOSYLTRANSFERASE"/>
    <property type="match status" value="1"/>
</dbReference>
<dbReference type="SUPFAM" id="SSF53756">
    <property type="entry name" value="UDP-Glycosyltransferase/glycogen phosphorylase"/>
    <property type="match status" value="1"/>
</dbReference>
<dbReference type="GO" id="GO:0016757">
    <property type="term" value="F:glycosyltransferase activity"/>
    <property type="evidence" value="ECO:0007669"/>
    <property type="project" value="UniProtKB-KW"/>
</dbReference>
<dbReference type="CDD" id="cd03801">
    <property type="entry name" value="GT4_PimA-like"/>
    <property type="match status" value="1"/>
</dbReference>
<keyword evidence="3" id="KW-0328">Glycosyltransferase</keyword>
<dbReference type="PANTHER" id="PTHR12526">
    <property type="entry name" value="GLYCOSYLTRANSFERASE"/>
    <property type="match status" value="1"/>
</dbReference>
<dbReference type="EC" id="2.4.-.-" evidence="3"/>
<dbReference type="Pfam" id="PF13439">
    <property type="entry name" value="Glyco_transf_4"/>
    <property type="match status" value="1"/>
</dbReference>
<dbReference type="InterPro" id="IPR028098">
    <property type="entry name" value="Glyco_trans_4-like_N"/>
</dbReference>
<dbReference type="RefSeq" id="WP_353073468.1">
    <property type="nucleotide sequence ID" value="NZ_CP132938.1"/>
</dbReference>
<dbReference type="KEGG" id="tgi:RBB81_09100"/>
<evidence type="ECO:0000313" key="3">
    <source>
        <dbReference type="EMBL" id="XCB24066.1"/>
    </source>
</evidence>
<feature type="domain" description="Glycosyl transferase family 1" evidence="1">
    <location>
        <begin position="201"/>
        <end position="364"/>
    </location>
</feature>
<reference evidence="3" key="2">
    <citation type="journal article" date="2024" name="Environ. Microbiol.">
        <title>Genome analysis and description of Tunturibacter gen. nov. expands the diversity of Terriglobia in tundra soils.</title>
        <authorList>
            <person name="Messyasz A."/>
            <person name="Mannisto M.K."/>
            <person name="Kerkhof L.J."/>
            <person name="Haggblom M.M."/>
        </authorList>
    </citation>
    <scope>NUCLEOTIDE SEQUENCE</scope>
    <source>
        <strain evidence="3">M8UP39</strain>
    </source>
</reference>
<accession>A0AAU7Z5P8</accession>
<name>A0AAU7Z5P8_9BACT</name>
<sequence>MSMIRALHLEESTGRNAAYAELPHVLLVLDQFPKTLGGGERIVLKLAALLPQYGYRVSILTFSADPASAGLQSPPCSVYLLPLQRTYDLQAIRGSLDLRRFLKEQRIRIVQTFFESSDIWAGFVTKAMSSAKLIWSRRDMGILRTGKHHAAYRLMAGAPDKVFAVSEQVRRHCIEVDGIDPSRVQTVYNGLDLADWNADSRSAERAGESIVATVGNIRRVKGHDVFIRAAASVIRKFPHASFRIAGDVLEPEYFAELQALVSELKLSGRFHFVGGVTDLRGYLSAAEVFVLPSRSEGFSNAIVEAMAAALPVVATDVGGNAEAVQDGVSGIIVPPDDSDALASAIISLLSDTAKAKKMGAEGKRLAAEKFTTEAMMGQITSVYATLLRGE</sequence>
<gene>
    <name evidence="3" type="ORF">RBB81_09100</name>
</gene>